<evidence type="ECO:0000259" key="3">
    <source>
        <dbReference type="PROSITE" id="PS50887"/>
    </source>
</evidence>
<comment type="caution">
    <text evidence="4">The sequence shown here is derived from an EMBL/GenBank/DDBJ whole genome shotgun (WGS) entry which is preliminary data.</text>
</comment>
<feature type="domain" description="GGDEF" evidence="3">
    <location>
        <begin position="165"/>
        <end position="293"/>
    </location>
</feature>
<dbReference type="EC" id="2.7.7.65" evidence="2"/>
<organism evidence="4 5">
    <name type="scientific">Shewanella salipaludis</name>
    <dbReference type="NCBI Taxonomy" id="2723052"/>
    <lineage>
        <taxon>Bacteria</taxon>
        <taxon>Pseudomonadati</taxon>
        <taxon>Pseudomonadota</taxon>
        <taxon>Gammaproteobacteria</taxon>
        <taxon>Alteromonadales</taxon>
        <taxon>Shewanellaceae</taxon>
        <taxon>Shewanella</taxon>
    </lineage>
</organism>
<evidence type="ECO:0000256" key="2">
    <source>
        <dbReference type="ARBA" id="ARBA00012528"/>
    </source>
</evidence>
<dbReference type="InterPro" id="IPR000160">
    <property type="entry name" value="GGDEF_dom"/>
</dbReference>
<dbReference type="FunFam" id="3.30.70.270:FF:000001">
    <property type="entry name" value="Diguanylate cyclase domain protein"/>
    <property type="match status" value="1"/>
</dbReference>
<comment type="cofactor">
    <cofactor evidence="1">
        <name>Mg(2+)</name>
        <dbReference type="ChEBI" id="CHEBI:18420"/>
    </cofactor>
</comment>
<proteinExistence type="predicted"/>
<evidence type="ECO:0000256" key="1">
    <source>
        <dbReference type="ARBA" id="ARBA00001946"/>
    </source>
</evidence>
<dbReference type="PANTHER" id="PTHR45138:SF6">
    <property type="entry name" value="DIGUANYLATE CYCLASE DGCN"/>
    <property type="match status" value="1"/>
</dbReference>
<dbReference type="Proteomes" id="UP000737113">
    <property type="component" value="Unassembled WGS sequence"/>
</dbReference>
<dbReference type="Pfam" id="PF00990">
    <property type="entry name" value="GGDEF"/>
    <property type="match status" value="1"/>
</dbReference>
<dbReference type="SMART" id="SM00267">
    <property type="entry name" value="GGDEF"/>
    <property type="match status" value="1"/>
</dbReference>
<dbReference type="RefSeq" id="WP_169563218.1">
    <property type="nucleotide sequence ID" value="NZ_JAAXYH010000002.1"/>
</dbReference>
<dbReference type="GO" id="GO:0005886">
    <property type="term" value="C:plasma membrane"/>
    <property type="evidence" value="ECO:0007669"/>
    <property type="project" value="TreeGrafter"/>
</dbReference>
<dbReference type="Gene3D" id="3.30.70.270">
    <property type="match status" value="1"/>
</dbReference>
<dbReference type="PROSITE" id="PS50887">
    <property type="entry name" value="GGDEF"/>
    <property type="match status" value="1"/>
</dbReference>
<name>A0A972FSQ9_9GAMM</name>
<dbReference type="InterPro" id="IPR029787">
    <property type="entry name" value="Nucleotide_cyclase"/>
</dbReference>
<evidence type="ECO:0000313" key="5">
    <source>
        <dbReference type="Proteomes" id="UP000737113"/>
    </source>
</evidence>
<dbReference type="GO" id="GO:0052621">
    <property type="term" value="F:diguanylate cyclase activity"/>
    <property type="evidence" value="ECO:0007669"/>
    <property type="project" value="UniProtKB-EC"/>
</dbReference>
<dbReference type="AlphaFoldDB" id="A0A972FSQ9"/>
<reference evidence="4" key="1">
    <citation type="submission" date="2020-04" db="EMBL/GenBank/DDBJ databases">
        <title>Description of Shewanella salipaludis sp. nov., isolated from a salt marsh.</title>
        <authorList>
            <person name="Park S."/>
            <person name="Yoon J.-H."/>
        </authorList>
    </citation>
    <scope>NUCLEOTIDE SEQUENCE</scope>
    <source>
        <strain evidence="4">SHSM-M6</strain>
    </source>
</reference>
<dbReference type="SUPFAM" id="SSF55073">
    <property type="entry name" value="Nucleotide cyclase"/>
    <property type="match status" value="1"/>
</dbReference>
<dbReference type="PANTHER" id="PTHR45138">
    <property type="entry name" value="REGULATORY COMPONENTS OF SENSORY TRANSDUCTION SYSTEM"/>
    <property type="match status" value="1"/>
</dbReference>
<dbReference type="GO" id="GO:0043709">
    <property type="term" value="P:cell adhesion involved in single-species biofilm formation"/>
    <property type="evidence" value="ECO:0007669"/>
    <property type="project" value="TreeGrafter"/>
</dbReference>
<gene>
    <name evidence="4" type="ORF">HC757_05125</name>
</gene>
<keyword evidence="5" id="KW-1185">Reference proteome</keyword>
<dbReference type="NCBIfam" id="TIGR00254">
    <property type="entry name" value="GGDEF"/>
    <property type="match status" value="1"/>
</dbReference>
<dbReference type="GO" id="GO:1902201">
    <property type="term" value="P:negative regulation of bacterial-type flagellum-dependent cell motility"/>
    <property type="evidence" value="ECO:0007669"/>
    <property type="project" value="TreeGrafter"/>
</dbReference>
<dbReference type="InterPro" id="IPR043128">
    <property type="entry name" value="Rev_trsase/Diguanyl_cyclase"/>
</dbReference>
<dbReference type="EMBL" id="JAAXYH010000002">
    <property type="protein sequence ID" value="NMH64549.1"/>
    <property type="molecule type" value="Genomic_DNA"/>
</dbReference>
<accession>A0A972FSQ9</accession>
<evidence type="ECO:0000313" key="4">
    <source>
        <dbReference type="EMBL" id="NMH64549.1"/>
    </source>
</evidence>
<dbReference type="InterPro" id="IPR050469">
    <property type="entry name" value="Diguanylate_Cyclase"/>
</dbReference>
<protein>
    <recommendedName>
        <fullName evidence="2">diguanylate cyclase</fullName>
        <ecNumber evidence="2">2.7.7.65</ecNumber>
    </recommendedName>
</protein>
<dbReference type="CDD" id="cd01949">
    <property type="entry name" value="GGDEF"/>
    <property type="match status" value="1"/>
</dbReference>
<sequence length="302" mass="33956">MDFGLTTELFPNEYRYRPTLAANDKPMIDLVQVIQGLHMSLDPRTVFACYGNVLGQHLPVMGVDLSLAQQEFSWGSPHGISMSRYLDYGDRALSLNYKLQSLLTQQQLALLQDIEALLLQPLLNAVQYQAMSTQAMFDSLTGLGNRHYYQESVKTAVARSQRNLGQVSLVILDLDNFKQLNDCFGHACGDSILKVFGELLNESIRNTDQAFRIGGDEFVVLVQGDAHAAAILCERIISKMLQQPLLMRFEVRASLGVAQLAEEQEHHQLYELADRALYQAKAAGRNCYRISMTDYDEERISA</sequence>